<proteinExistence type="predicted"/>
<protein>
    <submittedName>
        <fullName evidence="1">Uncharacterized protein</fullName>
    </submittedName>
</protein>
<accession>A0A6C0KUX5</accession>
<evidence type="ECO:0000313" key="1">
    <source>
        <dbReference type="EMBL" id="QHU21031.1"/>
    </source>
</evidence>
<reference evidence="1" key="1">
    <citation type="journal article" date="2020" name="Nature">
        <title>Giant virus diversity and host interactions through global metagenomics.</title>
        <authorList>
            <person name="Schulz F."/>
            <person name="Roux S."/>
            <person name="Paez-Espino D."/>
            <person name="Jungbluth S."/>
            <person name="Walsh D.A."/>
            <person name="Denef V.J."/>
            <person name="McMahon K.D."/>
            <person name="Konstantinidis K.T."/>
            <person name="Eloe-Fadrosh E.A."/>
            <person name="Kyrpides N.C."/>
            <person name="Woyke T."/>
        </authorList>
    </citation>
    <scope>NUCLEOTIDE SEQUENCE</scope>
    <source>
        <strain evidence="1">GVMAG-S-3300013094-100</strain>
    </source>
</reference>
<dbReference type="EMBL" id="MN740977">
    <property type="protein sequence ID" value="QHU21031.1"/>
    <property type="molecule type" value="Genomic_DNA"/>
</dbReference>
<organism evidence="1">
    <name type="scientific">viral metagenome</name>
    <dbReference type="NCBI Taxonomy" id="1070528"/>
    <lineage>
        <taxon>unclassified sequences</taxon>
        <taxon>metagenomes</taxon>
        <taxon>organismal metagenomes</taxon>
    </lineage>
</organism>
<sequence>MIFILSMFTHCAPRNRVYLVKPTTMAAGRNAKRSSKNMYGFRKKIICCHDINKDTNTSIEIGPKNIRSNYKYEAENQENEETPALSDDDLTFCLWPEDYCDTYDFFMDPKLKLSGTEDIEE</sequence>
<name>A0A6C0KUX5_9ZZZZ</name>
<dbReference type="AlphaFoldDB" id="A0A6C0KUX5"/>